<feature type="compositionally biased region" description="Pro residues" evidence="1">
    <location>
        <begin position="38"/>
        <end position="61"/>
    </location>
</feature>
<dbReference type="EMBL" id="JAOCKX010000087">
    <property type="protein sequence ID" value="MDH2135101.1"/>
    <property type="molecule type" value="Genomic_DNA"/>
</dbReference>
<sequence>MNEPNPRSSRLVLAAGLVAAIVVGGSGFFLGQRSAAPSSPPPLPAPAPSAPATPSPAPPIEPQTLDRAELIALAGSAADATARGDTPPTSVTDAVGRRFSIALPFGCAGPAPEDSNADMRWRYDEEAQALRLHVTPASWTVTDWWQRTPPADIEGVEGFWIARPWIQADACPRDASPAVVSGAEPVTLTGQTLAIGQLLGAQDARQGRRDGKPYTAVIKMAPDAIDARHGFRLKLEGQLIAVENRASVRCRQPGGAEQQPVCLIGARIDEVVIENGASGAELARWSVATRAD</sequence>
<reference evidence="2" key="1">
    <citation type="submission" date="2022-09" db="EMBL/GenBank/DDBJ databases">
        <title>Intensive care unit water sources are persistently colonized with multi-drug resistant bacteria and are the site of extensive horizontal gene transfer of antibiotic resistance genes.</title>
        <authorList>
            <person name="Diorio-Toth L."/>
        </authorList>
    </citation>
    <scope>NUCLEOTIDE SEQUENCE</scope>
    <source>
        <strain evidence="2">GD03659</strain>
    </source>
</reference>
<dbReference type="RefSeq" id="WP_026109706.1">
    <property type="nucleotide sequence ID" value="NZ_JAOCKX010000087.1"/>
</dbReference>
<dbReference type="AlphaFoldDB" id="A0AA42X2X4"/>
<evidence type="ECO:0000313" key="3">
    <source>
        <dbReference type="Proteomes" id="UP001162318"/>
    </source>
</evidence>
<evidence type="ECO:0000256" key="1">
    <source>
        <dbReference type="SAM" id="MobiDB-lite"/>
    </source>
</evidence>
<accession>A0AA42X2X4</accession>
<evidence type="ECO:0000313" key="2">
    <source>
        <dbReference type="EMBL" id="MDH2135101.1"/>
    </source>
</evidence>
<comment type="caution">
    <text evidence="2">The sequence shown here is derived from an EMBL/GenBank/DDBJ whole genome shotgun (WGS) entry which is preliminary data.</text>
</comment>
<protein>
    <submittedName>
        <fullName evidence="2">Uncharacterized protein</fullName>
    </submittedName>
</protein>
<organism evidence="2 3">
    <name type="scientific">Sphingobium yanoikuyae</name>
    <name type="common">Sphingomonas yanoikuyae</name>
    <dbReference type="NCBI Taxonomy" id="13690"/>
    <lineage>
        <taxon>Bacteria</taxon>
        <taxon>Pseudomonadati</taxon>
        <taxon>Pseudomonadota</taxon>
        <taxon>Alphaproteobacteria</taxon>
        <taxon>Sphingomonadales</taxon>
        <taxon>Sphingomonadaceae</taxon>
        <taxon>Sphingobium</taxon>
    </lineage>
</organism>
<dbReference type="Proteomes" id="UP001162318">
    <property type="component" value="Unassembled WGS sequence"/>
</dbReference>
<feature type="region of interest" description="Disordered" evidence="1">
    <location>
        <begin position="32"/>
        <end position="62"/>
    </location>
</feature>
<name>A0AA42X2X4_SPHYA</name>
<gene>
    <name evidence="2" type="ORF">N5J77_28650</name>
</gene>
<proteinExistence type="predicted"/>